<evidence type="ECO:0000313" key="3">
    <source>
        <dbReference type="Proteomes" id="UP000636004"/>
    </source>
</evidence>
<dbReference type="AlphaFoldDB" id="A0A918QVX4"/>
<evidence type="ECO:0000256" key="1">
    <source>
        <dbReference type="SAM" id="Coils"/>
    </source>
</evidence>
<dbReference type="Proteomes" id="UP000636004">
    <property type="component" value="Unassembled WGS sequence"/>
</dbReference>
<gene>
    <name evidence="2" type="ORF">GCM10007028_10890</name>
</gene>
<organism evidence="2 3">
    <name type="scientific">Algibacter mikhailovii</name>
    <dbReference type="NCBI Taxonomy" id="425498"/>
    <lineage>
        <taxon>Bacteria</taxon>
        <taxon>Pseudomonadati</taxon>
        <taxon>Bacteroidota</taxon>
        <taxon>Flavobacteriia</taxon>
        <taxon>Flavobacteriales</taxon>
        <taxon>Flavobacteriaceae</taxon>
        <taxon>Algibacter</taxon>
    </lineage>
</organism>
<dbReference type="RefSeq" id="WP_189359765.1">
    <property type="nucleotide sequence ID" value="NZ_BMWZ01000002.1"/>
</dbReference>
<reference evidence="2" key="2">
    <citation type="submission" date="2020-09" db="EMBL/GenBank/DDBJ databases">
        <authorList>
            <person name="Sun Q."/>
            <person name="Kim S."/>
        </authorList>
    </citation>
    <scope>NUCLEOTIDE SEQUENCE</scope>
    <source>
        <strain evidence="2">KCTC 12710</strain>
    </source>
</reference>
<sequence length="67" mass="8035">MKTYKDFESIERDLKILNLERKIALEEIKHLKYEYQEAVKPPHWLQTGIDIMGKLSTLLMLKKAFKK</sequence>
<dbReference type="EMBL" id="BMWZ01000002">
    <property type="protein sequence ID" value="GGZ75234.1"/>
    <property type="molecule type" value="Genomic_DNA"/>
</dbReference>
<proteinExistence type="predicted"/>
<evidence type="ECO:0000313" key="2">
    <source>
        <dbReference type="EMBL" id="GGZ75234.1"/>
    </source>
</evidence>
<name>A0A918QVX4_9FLAO</name>
<protein>
    <submittedName>
        <fullName evidence="2">Uncharacterized protein</fullName>
    </submittedName>
</protein>
<reference evidence="2" key="1">
    <citation type="journal article" date="2014" name="Int. J. Syst. Evol. Microbiol.">
        <title>Complete genome sequence of Corynebacterium casei LMG S-19264T (=DSM 44701T), isolated from a smear-ripened cheese.</title>
        <authorList>
            <consortium name="US DOE Joint Genome Institute (JGI-PGF)"/>
            <person name="Walter F."/>
            <person name="Albersmeier A."/>
            <person name="Kalinowski J."/>
            <person name="Ruckert C."/>
        </authorList>
    </citation>
    <scope>NUCLEOTIDE SEQUENCE</scope>
    <source>
        <strain evidence="2">KCTC 12710</strain>
    </source>
</reference>
<comment type="caution">
    <text evidence="2">The sequence shown here is derived from an EMBL/GenBank/DDBJ whole genome shotgun (WGS) entry which is preliminary data.</text>
</comment>
<feature type="coiled-coil region" evidence="1">
    <location>
        <begin position="7"/>
        <end position="34"/>
    </location>
</feature>
<keyword evidence="3" id="KW-1185">Reference proteome</keyword>
<accession>A0A918QVX4</accession>
<keyword evidence="1" id="KW-0175">Coiled coil</keyword>